<dbReference type="InterPro" id="IPR008620">
    <property type="entry name" value="FixH"/>
</dbReference>
<accession>A0A6I6JK53</accession>
<reference evidence="2 3" key="1">
    <citation type="submission" date="2019-11" db="EMBL/GenBank/DDBJ databases">
        <authorList>
            <person name="Zheng R.K."/>
            <person name="Sun C.M."/>
        </authorList>
    </citation>
    <scope>NUCLEOTIDE SEQUENCE [LARGE SCALE GENOMIC DNA]</scope>
    <source>
        <strain evidence="2 3">WC007</strain>
    </source>
</reference>
<keyword evidence="1" id="KW-0472">Membrane</keyword>
<gene>
    <name evidence="2" type="ORF">GM418_06050</name>
</gene>
<evidence type="ECO:0000313" key="3">
    <source>
        <dbReference type="Proteomes" id="UP000428260"/>
    </source>
</evidence>
<evidence type="ECO:0008006" key="4">
    <source>
        <dbReference type="Google" id="ProtNLM"/>
    </source>
</evidence>
<protein>
    <recommendedName>
        <fullName evidence="4">Nitrogen fixation protein FixH</fullName>
    </recommendedName>
</protein>
<feature type="transmembrane region" description="Helical" evidence="1">
    <location>
        <begin position="6"/>
        <end position="28"/>
    </location>
</feature>
<evidence type="ECO:0000256" key="1">
    <source>
        <dbReference type="SAM" id="Phobius"/>
    </source>
</evidence>
<keyword evidence="3" id="KW-1185">Reference proteome</keyword>
<dbReference type="Pfam" id="PF05751">
    <property type="entry name" value="FixH"/>
    <property type="match status" value="1"/>
</dbReference>
<proteinExistence type="predicted"/>
<dbReference type="KEGG" id="mcos:GM418_06050"/>
<evidence type="ECO:0000313" key="2">
    <source>
        <dbReference type="EMBL" id="QGY43236.1"/>
    </source>
</evidence>
<dbReference type="RefSeq" id="WP_158864167.1">
    <property type="nucleotide sequence ID" value="NZ_CP046401.1"/>
</dbReference>
<name>A0A6I6JK53_9BACT</name>
<organism evidence="2 3">
    <name type="scientific">Maribellus comscasis</name>
    <dbReference type="NCBI Taxonomy" id="2681766"/>
    <lineage>
        <taxon>Bacteria</taxon>
        <taxon>Pseudomonadati</taxon>
        <taxon>Bacteroidota</taxon>
        <taxon>Bacteroidia</taxon>
        <taxon>Marinilabiliales</taxon>
        <taxon>Prolixibacteraceae</taxon>
        <taxon>Maribellus</taxon>
    </lineage>
</organism>
<keyword evidence="1" id="KW-0812">Transmembrane</keyword>
<dbReference type="EMBL" id="CP046401">
    <property type="protein sequence ID" value="QGY43236.1"/>
    <property type="molecule type" value="Genomic_DNA"/>
</dbReference>
<sequence>MKWNWGTGIFIFLTLFLMASAGFIIFAINQDVNLVHRDYYEKGVDYTEQMNVNARSVPYKNALNVNLQNDVFQIDIDDLLAAKIDSGNVLLFRPSSSKNDVLISLNKQAKTIQISKDELINGRYILKFSWYSEGLRYELDRPVNIQ</sequence>
<keyword evidence="1" id="KW-1133">Transmembrane helix</keyword>
<dbReference type="Proteomes" id="UP000428260">
    <property type="component" value="Chromosome"/>
</dbReference>
<dbReference type="AlphaFoldDB" id="A0A6I6JK53"/>